<dbReference type="EMBL" id="CP012502">
    <property type="protein sequence ID" value="AOM83606.1"/>
    <property type="molecule type" value="Genomic_DNA"/>
</dbReference>
<evidence type="ECO:0000256" key="2">
    <source>
        <dbReference type="ARBA" id="ARBA00011322"/>
    </source>
</evidence>
<feature type="region of interest" description="Disordered" evidence="4">
    <location>
        <begin position="338"/>
        <end position="380"/>
    </location>
</feature>
<dbReference type="Proteomes" id="UP000094463">
    <property type="component" value="Chromosome"/>
</dbReference>
<feature type="compositionally biased region" description="Basic and acidic residues" evidence="4">
    <location>
        <begin position="357"/>
        <end position="380"/>
    </location>
</feature>
<dbReference type="AlphaFoldDB" id="A0A1D7QX75"/>
<dbReference type="OrthoDB" id="9795626at2"/>
<evidence type="ECO:0000256" key="1">
    <source>
        <dbReference type="ARBA" id="ARBA00006930"/>
    </source>
</evidence>
<dbReference type="InterPro" id="IPR038729">
    <property type="entry name" value="Rad50/SbcC_AAA"/>
</dbReference>
<evidence type="ECO:0000256" key="4">
    <source>
        <dbReference type="SAM" id="MobiDB-lite"/>
    </source>
</evidence>
<dbReference type="Pfam" id="PF13558">
    <property type="entry name" value="SbcC_Walker_B"/>
    <property type="match status" value="1"/>
</dbReference>
<comment type="similarity">
    <text evidence="1">Belongs to the SMC family. SbcC subfamily.</text>
</comment>
<dbReference type="STRING" id="632773.BBEV_2248"/>
<evidence type="ECO:0000313" key="7">
    <source>
        <dbReference type="Proteomes" id="UP000094463"/>
    </source>
</evidence>
<evidence type="ECO:0000256" key="3">
    <source>
        <dbReference type="ARBA" id="ARBA00013368"/>
    </source>
</evidence>
<dbReference type="GO" id="GO:0006302">
    <property type="term" value="P:double-strand break repair"/>
    <property type="evidence" value="ECO:0007669"/>
    <property type="project" value="InterPro"/>
</dbReference>
<dbReference type="InterPro" id="IPR027417">
    <property type="entry name" value="P-loop_NTPase"/>
</dbReference>
<dbReference type="GO" id="GO:0004527">
    <property type="term" value="F:exonuclease activity"/>
    <property type="evidence" value="ECO:0007669"/>
    <property type="project" value="UniProtKB-KW"/>
</dbReference>
<dbReference type="SUPFAM" id="SSF52540">
    <property type="entry name" value="P-loop containing nucleoside triphosphate hydrolases"/>
    <property type="match status" value="1"/>
</dbReference>
<dbReference type="PATRIC" id="fig|632773.3.peg.2368"/>
<evidence type="ECO:0000259" key="5">
    <source>
        <dbReference type="Pfam" id="PF13476"/>
    </source>
</evidence>
<evidence type="ECO:0000313" key="6">
    <source>
        <dbReference type="EMBL" id="AOM83606.1"/>
    </source>
</evidence>
<dbReference type="PANTHER" id="PTHR32114">
    <property type="entry name" value="ABC TRANSPORTER ABCH.3"/>
    <property type="match status" value="1"/>
</dbReference>
<sequence length="1031" mass="119010">MKPIRLTMTAFGPYKDQEIIDFTELKEHKLFVVSGNTGAGKTTLFDGICFALFGSASGEDRGEIRMMRSHFASDDVHTSVAFEFELQGRRYRLLRQLAHVKEGNKSATGEKYEFYEQTDDGEVPCVDRQMVSEINTKVQALVGLTEDQFKQIVMLPQGEFRKLLTSETDNKEAILRKIFRTEPYQWFTTRMKAKRTEAEKELSLAQDRMQQHLAHIQEAIPDRDESRLTDVFKQEHWNPDQVLDGLDSEHHHYETEAKTFKEEVDQRKKFYDKMFGDYHEAKQINAKFDQLKEKEESLKELQEKQPEMNVKQKQLEQAEKAATIAIYETYHRDAMKDKEAKTKALKQAEDQLQAAVKQREEAESRYNQEKEKQPERERTQQDLNHYQELFPIVENADRQINQLKHLNEKLKQEQSVLGENETAQNQLKQDLEQLRMVISQDEQATETLSAKKDQYKDMTETGKKFRSYLDGCEAYTVMQNDLKKTYAAYEANKKQFDRLEERWIKGQATVLARHLHDGEPCPVCGSTGHPDKAIHQDEVPTKSDFDEARALLNKAHEVYLSEKAALESKGEAIKADKMHLDAFEFTKLSEAKAQFDAYLEEARALKEEINGLNDKAERLKKKRQERETKEKELSTLTETIQERRKSLQELELKYATEQAQYDTNISRIPEDLRSLKAMEEKIQALTAKKKELDQAWDQAQKSFSDATQEETSRKTALQGAKSQLNDSETNAKKAEDQFRNEIKKAGFESEEDYRSAVMAEEMRHGLKKEIETHQSHLQSLTQQVADLNKELTGQEQKDLKAMEDELQSAEKALEEANRQWTKTSELATQIKHAMTNITEAIRNTKEKEENFQVVADLHDMIRGQNSSKISFERYIQIEFLEHIITAANQRLYRISNGQYHLVRSDRQESRGKQSGLSLDVYDAYTGQNRDVKTLSGGEKFNASLSLALGMSDVIQSYQGGVVIDTMFIDEGFGSLDEESLHKVMDTLIDLQKSGRTIGVISHVQEMKTVFPAILEVKKTPEGYSQTRFIVS</sequence>
<name>A0A1D7QX75_9BACI</name>
<gene>
    <name evidence="6" type="primary">sbcC</name>
    <name evidence="6" type="ORF">BBEV_2248</name>
</gene>
<dbReference type="Pfam" id="PF13476">
    <property type="entry name" value="AAA_23"/>
    <property type="match status" value="1"/>
</dbReference>
<dbReference type="Gene3D" id="3.40.50.300">
    <property type="entry name" value="P-loop containing nucleotide triphosphate hydrolases"/>
    <property type="match status" value="2"/>
</dbReference>
<comment type="subunit">
    <text evidence="2">Heterodimer of SbcC and SbcD.</text>
</comment>
<dbReference type="KEGG" id="bbev:BBEV_2248"/>
<protein>
    <recommendedName>
        <fullName evidence="3">Nuclease SbcCD subunit C</fullName>
    </recommendedName>
</protein>
<feature type="compositionally biased region" description="Basic and acidic residues" evidence="4">
    <location>
        <begin position="338"/>
        <end position="349"/>
    </location>
</feature>
<feature type="domain" description="Rad50/SbcC-type AAA" evidence="5">
    <location>
        <begin position="5"/>
        <end position="304"/>
    </location>
</feature>
<accession>A0A1D7QX75</accession>
<dbReference type="GO" id="GO:0016887">
    <property type="term" value="F:ATP hydrolysis activity"/>
    <property type="evidence" value="ECO:0007669"/>
    <property type="project" value="InterPro"/>
</dbReference>
<feature type="region of interest" description="Disordered" evidence="4">
    <location>
        <begin position="700"/>
        <end position="734"/>
    </location>
</feature>
<dbReference type="PANTHER" id="PTHR32114:SF2">
    <property type="entry name" value="ABC TRANSPORTER ABCH.3"/>
    <property type="match status" value="1"/>
</dbReference>
<dbReference type="RefSeq" id="WP_069365572.1">
    <property type="nucleotide sequence ID" value="NZ_CP012502.1"/>
</dbReference>
<organism evidence="6 7">
    <name type="scientific">Salisediminibacterium beveridgei</name>
    <dbReference type="NCBI Taxonomy" id="632773"/>
    <lineage>
        <taxon>Bacteria</taxon>
        <taxon>Bacillati</taxon>
        <taxon>Bacillota</taxon>
        <taxon>Bacilli</taxon>
        <taxon>Bacillales</taxon>
        <taxon>Bacillaceae</taxon>
        <taxon>Salisediminibacterium</taxon>
    </lineage>
</organism>
<reference evidence="6 7" key="1">
    <citation type="submission" date="2015-08" db="EMBL/GenBank/DDBJ databases">
        <title>The complete genome sequence of Bacillus beveridgei MLTeJB.</title>
        <authorList>
            <person name="Hanson T.E."/>
            <person name="Mesa C."/>
            <person name="Basesman S.M."/>
            <person name="Oremland R.S."/>
        </authorList>
    </citation>
    <scope>NUCLEOTIDE SEQUENCE [LARGE SCALE GENOMIC DNA]</scope>
    <source>
        <strain evidence="6 7">MLTeJB</strain>
    </source>
</reference>
<keyword evidence="6" id="KW-0378">Hydrolase</keyword>
<keyword evidence="7" id="KW-1185">Reference proteome</keyword>
<proteinExistence type="inferred from homology"/>
<keyword evidence="6" id="KW-0540">Nuclease</keyword>
<keyword evidence="6" id="KW-0269">Exonuclease</keyword>